<comment type="caution">
    <text evidence="1">The sequence shown here is derived from an EMBL/GenBank/DDBJ whole genome shotgun (WGS) entry which is preliminary data.</text>
</comment>
<dbReference type="AlphaFoldDB" id="A0A031K6T6"/>
<dbReference type="Proteomes" id="UP000024329">
    <property type="component" value="Unassembled WGS sequence"/>
</dbReference>
<name>A0A031K6T6_9SPHN</name>
<gene>
    <name evidence="1" type="ORF">BV97_00692</name>
</gene>
<dbReference type="PATRIC" id="fig|158500.4.peg.711"/>
<reference evidence="1 2" key="1">
    <citation type="submission" date="2014-03" db="EMBL/GenBank/DDBJ databases">
        <title>Whole genome sequence of Novosphingobium resinovorum KF1.</title>
        <authorList>
            <person name="Gan H.M."/>
            <person name="Gan H.Y."/>
            <person name="Chew T.H."/>
            <person name="Savka M.A."/>
        </authorList>
    </citation>
    <scope>NUCLEOTIDE SEQUENCE [LARGE SCALE GENOMIC DNA]</scope>
    <source>
        <strain evidence="1 2">KF1</strain>
    </source>
</reference>
<proteinExistence type="predicted"/>
<sequence length="177" mass="19338">MVAAGQAPLAAFAPSHASAMIAGAAKGAFDPARRIAYASRHLITKKVPEMTSAMSALIDHMIAYYVAGPAAELSVAPRFYPYGELQLIFEDKVSVAVRKFGPKVRKHSKEAGKAFIDRMIETGAWSTNQGEYGGSMHQFQADRFREVIRTEQDANPIIQNAKADPDYWDKAFGDLMG</sequence>
<accession>A0A031K6T6</accession>
<dbReference type="EMBL" id="JFYZ01000001">
    <property type="protein sequence ID" value="EZP84929.1"/>
    <property type="molecule type" value="Genomic_DNA"/>
</dbReference>
<protein>
    <submittedName>
        <fullName evidence="1">Uncharacterized protein</fullName>
    </submittedName>
</protein>
<evidence type="ECO:0000313" key="1">
    <source>
        <dbReference type="EMBL" id="EZP84929.1"/>
    </source>
</evidence>
<organism evidence="1 2">
    <name type="scientific">Novosphingobium resinovorum</name>
    <dbReference type="NCBI Taxonomy" id="158500"/>
    <lineage>
        <taxon>Bacteria</taxon>
        <taxon>Pseudomonadati</taxon>
        <taxon>Pseudomonadota</taxon>
        <taxon>Alphaproteobacteria</taxon>
        <taxon>Sphingomonadales</taxon>
        <taxon>Sphingomonadaceae</taxon>
        <taxon>Novosphingobium</taxon>
    </lineage>
</organism>
<evidence type="ECO:0000313" key="2">
    <source>
        <dbReference type="Proteomes" id="UP000024329"/>
    </source>
</evidence>